<name>A0A397IQG0_9GLOM</name>
<comment type="caution">
    <text evidence="1">The sequence shown here is derived from an EMBL/GenBank/DDBJ whole genome shotgun (WGS) entry which is preliminary data.</text>
</comment>
<organism evidence="1 2">
    <name type="scientific">Diversispora epigaea</name>
    <dbReference type="NCBI Taxonomy" id="1348612"/>
    <lineage>
        <taxon>Eukaryota</taxon>
        <taxon>Fungi</taxon>
        <taxon>Fungi incertae sedis</taxon>
        <taxon>Mucoromycota</taxon>
        <taxon>Glomeromycotina</taxon>
        <taxon>Glomeromycetes</taxon>
        <taxon>Diversisporales</taxon>
        <taxon>Diversisporaceae</taxon>
        <taxon>Diversispora</taxon>
    </lineage>
</organism>
<protein>
    <submittedName>
        <fullName evidence="1">Uncharacterized protein</fullName>
    </submittedName>
</protein>
<dbReference type="AlphaFoldDB" id="A0A397IQG0"/>
<dbReference type="EMBL" id="PQFF01000174">
    <property type="protein sequence ID" value="RHZ77217.1"/>
    <property type="molecule type" value="Genomic_DNA"/>
</dbReference>
<accession>A0A397IQG0</accession>
<dbReference type="Proteomes" id="UP000266861">
    <property type="component" value="Unassembled WGS sequence"/>
</dbReference>
<evidence type="ECO:0000313" key="1">
    <source>
        <dbReference type="EMBL" id="RHZ77217.1"/>
    </source>
</evidence>
<evidence type="ECO:0000313" key="2">
    <source>
        <dbReference type="Proteomes" id="UP000266861"/>
    </source>
</evidence>
<gene>
    <name evidence="1" type="ORF">Glove_184g57</name>
</gene>
<keyword evidence="2" id="KW-1185">Reference proteome</keyword>
<reference evidence="1 2" key="1">
    <citation type="submission" date="2018-08" db="EMBL/GenBank/DDBJ databases">
        <title>Genome and evolution of the arbuscular mycorrhizal fungus Diversispora epigaea (formerly Glomus versiforme) and its bacterial endosymbionts.</title>
        <authorList>
            <person name="Sun X."/>
            <person name="Fei Z."/>
            <person name="Harrison M."/>
        </authorList>
    </citation>
    <scope>NUCLEOTIDE SEQUENCE [LARGE SCALE GENOMIC DNA]</scope>
    <source>
        <strain evidence="1 2">IT104</strain>
    </source>
</reference>
<sequence length="75" mass="9045">MICKSGKDKENKESPSNIFILKIIYFHIGQFHSVWFSKELRIIRNHLYLNEKISKIKQAKRKDLILNMPRMQSRI</sequence>
<proteinExistence type="predicted"/>